<proteinExistence type="predicted"/>
<evidence type="ECO:0000313" key="2">
    <source>
        <dbReference type="EMBL" id="RKT77300.1"/>
    </source>
</evidence>
<protein>
    <submittedName>
        <fullName evidence="2">UDP-glucose 4-epimerase</fullName>
    </submittedName>
</protein>
<reference evidence="2 3" key="1">
    <citation type="submission" date="2018-10" db="EMBL/GenBank/DDBJ databases">
        <title>Sequencing the genomes of 1000 actinobacteria strains.</title>
        <authorList>
            <person name="Klenk H.-P."/>
        </authorList>
    </citation>
    <scope>NUCLEOTIDE SEQUENCE [LARGE SCALE GENOMIC DNA]</scope>
    <source>
        <strain evidence="2 3">DSM 44267</strain>
    </source>
</reference>
<evidence type="ECO:0000259" key="1">
    <source>
        <dbReference type="Pfam" id="PF01370"/>
    </source>
</evidence>
<name>A0A495XS16_9MICO</name>
<dbReference type="SUPFAM" id="SSF51735">
    <property type="entry name" value="NAD(P)-binding Rossmann-fold domains"/>
    <property type="match status" value="1"/>
</dbReference>
<keyword evidence="3" id="KW-1185">Reference proteome</keyword>
<dbReference type="PANTHER" id="PTHR43245">
    <property type="entry name" value="BIFUNCTIONAL POLYMYXIN RESISTANCE PROTEIN ARNA"/>
    <property type="match status" value="1"/>
</dbReference>
<dbReference type="InterPro" id="IPR050177">
    <property type="entry name" value="Lipid_A_modif_metabolic_enz"/>
</dbReference>
<dbReference type="AlphaFoldDB" id="A0A495XS16"/>
<sequence length="302" mass="32001">MRAALPGRRTEFVGPVIPWSDPDRARAALEEGAAALLARADHWQVLWCAGAGVTGTSQAQLDTELTMWGATLAALAPGAARGSVAFASSAGGVYAGSSPSPFDESSPTRPLAPYGQAKLTAESMLAQWVQEHGGAAFVARIANLYGPGQDLTKQQGLVSQLCWAHLEGRPATIWVSLDTLRDYLYAPDCASLLLDASDRLVEPGPRGSCGSGGRTVTKVLASQRPLTIGAVIGELRRIFRSRPSVVLGASPTSRVQARDLSMVSRVWTDLDDRTLTTFPAGVAATLADLRLRRQLAQGQRSR</sequence>
<dbReference type="Gene3D" id="3.40.50.720">
    <property type="entry name" value="NAD(P)-binding Rossmann-like Domain"/>
    <property type="match status" value="1"/>
</dbReference>
<organism evidence="2 3">
    <name type="scientific">Terracoccus luteus</name>
    <dbReference type="NCBI Taxonomy" id="53356"/>
    <lineage>
        <taxon>Bacteria</taxon>
        <taxon>Bacillati</taxon>
        <taxon>Actinomycetota</taxon>
        <taxon>Actinomycetes</taxon>
        <taxon>Micrococcales</taxon>
        <taxon>Intrasporangiaceae</taxon>
        <taxon>Terracoccus</taxon>
    </lineage>
</organism>
<dbReference type="Pfam" id="PF01370">
    <property type="entry name" value="Epimerase"/>
    <property type="match status" value="1"/>
</dbReference>
<dbReference type="Proteomes" id="UP000278440">
    <property type="component" value="Unassembled WGS sequence"/>
</dbReference>
<feature type="domain" description="NAD-dependent epimerase/dehydratase" evidence="1">
    <location>
        <begin position="72"/>
        <end position="198"/>
    </location>
</feature>
<evidence type="ECO:0000313" key="3">
    <source>
        <dbReference type="Proteomes" id="UP000278440"/>
    </source>
</evidence>
<gene>
    <name evidence="2" type="ORF">DFJ68_0720</name>
</gene>
<dbReference type="PANTHER" id="PTHR43245:SF13">
    <property type="entry name" value="UDP-D-APIOSE_UDP-D-XYLOSE SYNTHASE 2"/>
    <property type="match status" value="1"/>
</dbReference>
<accession>A0A495XS16</accession>
<dbReference type="EMBL" id="RBXT01000001">
    <property type="protein sequence ID" value="RKT77300.1"/>
    <property type="molecule type" value="Genomic_DNA"/>
</dbReference>
<dbReference type="InterPro" id="IPR036291">
    <property type="entry name" value="NAD(P)-bd_dom_sf"/>
</dbReference>
<dbReference type="InterPro" id="IPR001509">
    <property type="entry name" value="Epimerase_deHydtase"/>
</dbReference>
<comment type="caution">
    <text evidence="2">The sequence shown here is derived from an EMBL/GenBank/DDBJ whole genome shotgun (WGS) entry which is preliminary data.</text>
</comment>